<dbReference type="Proteomes" id="UP001265700">
    <property type="component" value="Unassembled WGS sequence"/>
</dbReference>
<dbReference type="EMBL" id="JAVDWU010000004">
    <property type="protein sequence ID" value="MDR7150286.1"/>
    <property type="molecule type" value="Genomic_DNA"/>
</dbReference>
<keyword evidence="1" id="KW-0732">Signal</keyword>
<comment type="caution">
    <text evidence="2">The sequence shown here is derived from an EMBL/GenBank/DDBJ whole genome shotgun (WGS) entry which is preliminary data.</text>
</comment>
<dbReference type="RefSeq" id="WP_310315643.1">
    <property type="nucleotide sequence ID" value="NZ_JAVDWU010000004.1"/>
</dbReference>
<dbReference type="Pfam" id="PF11162">
    <property type="entry name" value="DUF2946"/>
    <property type="match status" value="1"/>
</dbReference>
<feature type="signal peptide" evidence="1">
    <location>
        <begin position="1"/>
        <end position="31"/>
    </location>
</feature>
<proteinExistence type="predicted"/>
<sequence length="127" mass="13183">MPYVRAHRQLTAWLAMLAMVLGALAPTVAQAVVASSDRDGWVQVCSVSGMVWVQIDADPAQGESPMSASSMDCPWCSVHGGAAGLPPVLASTGPLQQQAEPLPVYFRTAALRGTWASGLARAPPLAA</sequence>
<name>A0ABU1WMQ5_9BURK</name>
<keyword evidence="3" id="KW-1185">Reference proteome</keyword>
<organism evidence="2 3">
    <name type="scientific">Hydrogenophaga palleronii</name>
    <dbReference type="NCBI Taxonomy" id="65655"/>
    <lineage>
        <taxon>Bacteria</taxon>
        <taxon>Pseudomonadati</taxon>
        <taxon>Pseudomonadota</taxon>
        <taxon>Betaproteobacteria</taxon>
        <taxon>Burkholderiales</taxon>
        <taxon>Comamonadaceae</taxon>
        <taxon>Hydrogenophaga</taxon>
    </lineage>
</organism>
<accession>A0ABU1WMQ5</accession>
<feature type="chain" id="PRO_5046039281" description="DUF2946 domain-containing protein" evidence="1">
    <location>
        <begin position="32"/>
        <end position="127"/>
    </location>
</feature>
<dbReference type="InterPro" id="IPR021333">
    <property type="entry name" value="DUF2946"/>
</dbReference>
<evidence type="ECO:0000313" key="2">
    <source>
        <dbReference type="EMBL" id="MDR7150286.1"/>
    </source>
</evidence>
<reference evidence="2 3" key="1">
    <citation type="submission" date="2023-07" db="EMBL/GenBank/DDBJ databases">
        <title>Sorghum-associated microbial communities from plants grown in Nebraska, USA.</title>
        <authorList>
            <person name="Schachtman D."/>
        </authorList>
    </citation>
    <scope>NUCLEOTIDE SEQUENCE [LARGE SCALE GENOMIC DNA]</scope>
    <source>
        <strain evidence="2 3">4249</strain>
    </source>
</reference>
<gene>
    <name evidence="2" type="ORF">J2W49_002244</name>
</gene>
<protein>
    <recommendedName>
        <fullName evidence="4">DUF2946 domain-containing protein</fullName>
    </recommendedName>
</protein>
<evidence type="ECO:0000256" key="1">
    <source>
        <dbReference type="SAM" id="SignalP"/>
    </source>
</evidence>
<evidence type="ECO:0008006" key="4">
    <source>
        <dbReference type="Google" id="ProtNLM"/>
    </source>
</evidence>
<evidence type="ECO:0000313" key="3">
    <source>
        <dbReference type="Proteomes" id="UP001265700"/>
    </source>
</evidence>